<evidence type="ECO:0008006" key="5">
    <source>
        <dbReference type="Google" id="ProtNLM"/>
    </source>
</evidence>
<dbReference type="Proteomes" id="UP000199555">
    <property type="component" value="Unassembled WGS sequence"/>
</dbReference>
<evidence type="ECO:0000313" key="3">
    <source>
        <dbReference type="EMBL" id="SDK81835.1"/>
    </source>
</evidence>
<dbReference type="STRING" id="525640.SAMN04487971_103195"/>
<reference evidence="4" key="1">
    <citation type="submission" date="2016-10" db="EMBL/GenBank/DDBJ databases">
        <authorList>
            <person name="Varghese N."/>
            <person name="Submissions S."/>
        </authorList>
    </citation>
    <scope>NUCLEOTIDE SEQUENCE [LARGE SCALE GENOMIC DNA]</scope>
    <source>
        <strain evidence="4">CGMCC 1.7655</strain>
    </source>
</reference>
<feature type="chain" id="PRO_5011707335" description="Peptidase propeptide and YPEB domain-containing protein" evidence="2">
    <location>
        <begin position="24"/>
        <end position="279"/>
    </location>
</feature>
<evidence type="ECO:0000313" key="4">
    <source>
        <dbReference type="Proteomes" id="UP000199555"/>
    </source>
</evidence>
<protein>
    <recommendedName>
        <fullName evidence="5">Peptidase propeptide and YPEB domain-containing protein</fullName>
    </recommendedName>
</protein>
<keyword evidence="4" id="KW-1185">Reference proteome</keyword>
<keyword evidence="2" id="KW-0732">Signal</keyword>
<sequence length="279" mass="29009">MLRTLRSSAALLAAIAALTSPLAAQTATAPQDAPAAPAASAPAAPAAALPSALTELGISDARIQDGRRGGQRAEGTLPGGQAFRAMLDEQSQLRMIGVEGEGTLPADIVSRLVPEAVRGNAIFAEFAQLRGIGRGDEGVMLFGTDAQGQDIRAGFSSDGTLQRFGRGDMDRDGERHGKRRGDGDQGHHRGDKGRDHPERDGDRGRPEGARDTGGPRPEGAAAPLDDAAIQNVLRDAGYTQPGTITRDGPRAEVEAVNPEGEPVTVTVNPRGVVVRELAR</sequence>
<feature type="compositionally biased region" description="Basic and acidic residues" evidence="1">
    <location>
        <begin position="165"/>
        <end position="210"/>
    </location>
</feature>
<organism evidence="3 4">
    <name type="scientific">Paracoccus chinensis</name>
    <dbReference type="NCBI Taxonomy" id="525640"/>
    <lineage>
        <taxon>Bacteria</taxon>
        <taxon>Pseudomonadati</taxon>
        <taxon>Pseudomonadota</taxon>
        <taxon>Alphaproteobacteria</taxon>
        <taxon>Rhodobacterales</taxon>
        <taxon>Paracoccaceae</taxon>
        <taxon>Paracoccus</taxon>
    </lineage>
</organism>
<dbReference type="EMBL" id="FNGE01000003">
    <property type="protein sequence ID" value="SDK81835.1"/>
    <property type="molecule type" value="Genomic_DNA"/>
</dbReference>
<feature type="region of interest" description="Disordered" evidence="1">
    <location>
        <begin position="151"/>
        <end position="226"/>
    </location>
</feature>
<evidence type="ECO:0000256" key="2">
    <source>
        <dbReference type="SAM" id="SignalP"/>
    </source>
</evidence>
<feature type="signal peptide" evidence="2">
    <location>
        <begin position="1"/>
        <end position="23"/>
    </location>
</feature>
<gene>
    <name evidence="3" type="ORF">SAMN04487971_103195</name>
</gene>
<name>A0A1G9F0R0_9RHOB</name>
<accession>A0A1G9F0R0</accession>
<dbReference type="RefSeq" id="WP_090753470.1">
    <property type="nucleotide sequence ID" value="NZ_FNGE01000003.1"/>
</dbReference>
<evidence type="ECO:0000256" key="1">
    <source>
        <dbReference type="SAM" id="MobiDB-lite"/>
    </source>
</evidence>
<dbReference type="OrthoDB" id="7844692at2"/>
<dbReference type="AlphaFoldDB" id="A0A1G9F0R0"/>
<proteinExistence type="predicted"/>